<dbReference type="GeneID" id="27665737"/>
<reference evidence="3 4" key="2">
    <citation type="journal article" date="2015" name="Eukaryot. Cell">
        <title>Asexual propagation of a virulent clone complex in a human and feline outbreak of sporotrichosis.</title>
        <authorList>
            <person name="Teixeira Mde M."/>
            <person name="Rodrigues A.M."/>
            <person name="Tsui C.K."/>
            <person name="de Almeida L.G."/>
            <person name="Van Diepeningen A.D."/>
            <person name="van den Ende B.G."/>
            <person name="Fernandes G.F."/>
            <person name="Kano R."/>
            <person name="Hamelin R.C."/>
            <person name="Lopes-Bezerra L.M."/>
            <person name="Vasconcelos A.T."/>
            <person name="de Hoog S."/>
            <person name="de Camargo Z.P."/>
            <person name="Felipe M.S."/>
        </authorList>
    </citation>
    <scope>NUCLEOTIDE SEQUENCE [LARGE SCALE GENOMIC DNA]</scope>
    <source>
        <strain evidence="3 4">1099-18</strain>
    </source>
</reference>
<dbReference type="Proteomes" id="UP000033710">
    <property type="component" value="Unassembled WGS sequence"/>
</dbReference>
<gene>
    <name evidence="3" type="ORF">SPSK_03623</name>
</gene>
<name>A0A0F2LZ89_SPOSC</name>
<proteinExistence type="predicted"/>
<comment type="caution">
    <text evidence="3">The sequence shown here is derived from an EMBL/GenBank/DDBJ whole genome shotgun (WGS) entry which is preliminary data.</text>
</comment>
<evidence type="ECO:0000313" key="4">
    <source>
        <dbReference type="Proteomes" id="UP000033710"/>
    </source>
</evidence>
<dbReference type="VEuPathDB" id="FungiDB:SPSK_03623"/>
<evidence type="ECO:0000256" key="2">
    <source>
        <dbReference type="SAM" id="SignalP"/>
    </source>
</evidence>
<feature type="region of interest" description="Disordered" evidence="1">
    <location>
        <begin position="160"/>
        <end position="187"/>
    </location>
</feature>
<feature type="signal peptide" evidence="2">
    <location>
        <begin position="1"/>
        <end position="20"/>
    </location>
</feature>
<keyword evidence="2" id="KW-0732">Signal</keyword>
<dbReference type="EMBL" id="AXCR01000010">
    <property type="protein sequence ID" value="KJR82773.1"/>
    <property type="molecule type" value="Genomic_DNA"/>
</dbReference>
<dbReference type="KEGG" id="ssck:SPSK_03623"/>
<dbReference type="AlphaFoldDB" id="A0A0F2LZ89"/>
<sequence length="218" mass="21215">MKSALASLLALAAFATATDSFNFPGGGDGEDCSDEPNSSTGFFVPSTTIHAHPTTTPVGELLPSVELTTSTIFSTTTSTIISCHPTVTSCPAESTVLTTVTVAVSTTRRACRLVAGKLLGRTHQRPGRLLLPGCPVCPAPAASTPAAEASSAPAASAPASKAWSSAAHPSGAAAGSGTSAPKTPTTSAPHVVVTAGAAHNGLGAAGAVAAAVAVAALF</sequence>
<reference evidence="3 4" key="1">
    <citation type="journal article" date="2014" name="BMC Genomics">
        <title>Comparative genomics of the major fungal agents of human and animal Sporotrichosis: Sporothrix schenckii and Sporothrix brasiliensis.</title>
        <authorList>
            <person name="Teixeira M.M."/>
            <person name="de Almeida L.G."/>
            <person name="Kubitschek-Barreira P."/>
            <person name="Alves F.L."/>
            <person name="Kioshima E.S."/>
            <person name="Abadio A.K."/>
            <person name="Fernandes L."/>
            <person name="Derengowski L.S."/>
            <person name="Ferreira K.S."/>
            <person name="Souza R.C."/>
            <person name="Ruiz J.C."/>
            <person name="de Andrade N.C."/>
            <person name="Paes H.C."/>
            <person name="Nicola A.M."/>
            <person name="Albuquerque P."/>
            <person name="Gerber A.L."/>
            <person name="Martins V.P."/>
            <person name="Peconick L.D."/>
            <person name="Neto A.V."/>
            <person name="Chaucanez C.B."/>
            <person name="Silva P.A."/>
            <person name="Cunha O.L."/>
            <person name="de Oliveira F.F."/>
            <person name="dos Santos T.C."/>
            <person name="Barros A.L."/>
            <person name="Soares M.A."/>
            <person name="de Oliveira L.M."/>
            <person name="Marini M.M."/>
            <person name="Villalobos-Duno H."/>
            <person name="Cunha M.M."/>
            <person name="de Hoog S."/>
            <person name="da Silveira J.F."/>
            <person name="Henrissat B."/>
            <person name="Nino-Vega G.A."/>
            <person name="Cisalpino P.S."/>
            <person name="Mora-Montes H.M."/>
            <person name="Almeida S.R."/>
            <person name="Stajich J.E."/>
            <person name="Lopes-Bezerra L.M."/>
            <person name="Vasconcelos A.T."/>
            <person name="Felipe M.S."/>
        </authorList>
    </citation>
    <scope>NUCLEOTIDE SEQUENCE [LARGE SCALE GENOMIC DNA]</scope>
    <source>
        <strain evidence="3 4">1099-18</strain>
    </source>
</reference>
<dbReference type="RefSeq" id="XP_016585449.1">
    <property type="nucleotide sequence ID" value="XM_016730460.1"/>
</dbReference>
<evidence type="ECO:0000256" key="1">
    <source>
        <dbReference type="SAM" id="MobiDB-lite"/>
    </source>
</evidence>
<protein>
    <recommendedName>
        <fullName evidence="5">GPI anchored protein</fullName>
    </recommendedName>
</protein>
<organism evidence="3 4">
    <name type="scientific">Sporothrix schenckii 1099-18</name>
    <dbReference type="NCBI Taxonomy" id="1397361"/>
    <lineage>
        <taxon>Eukaryota</taxon>
        <taxon>Fungi</taxon>
        <taxon>Dikarya</taxon>
        <taxon>Ascomycota</taxon>
        <taxon>Pezizomycotina</taxon>
        <taxon>Sordariomycetes</taxon>
        <taxon>Sordariomycetidae</taxon>
        <taxon>Ophiostomatales</taxon>
        <taxon>Ophiostomataceae</taxon>
        <taxon>Sporothrix</taxon>
    </lineage>
</organism>
<accession>A0A0F2LZ89</accession>
<evidence type="ECO:0008006" key="5">
    <source>
        <dbReference type="Google" id="ProtNLM"/>
    </source>
</evidence>
<feature type="chain" id="PRO_5002454903" description="GPI anchored protein" evidence="2">
    <location>
        <begin position="21"/>
        <end position="218"/>
    </location>
</feature>
<evidence type="ECO:0000313" key="3">
    <source>
        <dbReference type="EMBL" id="KJR82773.1"/>
    </source>
</evidence>
<dbReference type="OrthoDB" id="10564937at2759"/>